<evidence type="ECO:0000256" key="8">
    <source>
        <dbReference type="ARBA" id="ARBA00044786"/>
    </source>
</evidence>
<comment type="function">
    <text evidence="10">PPIases accelerate the folding of proteins. It catalyzes the cis-trans isomerization of proline imidic peptide bonds in oligopeptides.</text>
</comment>
<dbReference type="WBParaSite" id="DME_0000351601-mRNA-1">
    <property type="protein sequence ID" value="DME_0000351601-mRNA-1"/>
    <property type="gene ID" value="DME_0000351601"/>
</dbReference>
<dbReference type="PANTHER" id="PTHR10012">
    <property type="entry name" value="SERINE/THREONINE-PROTEIN PHOSPHATASE 2A REGULATORY SUBUNIT B"/>
    <property type="match status" value="1"/>
</dbReference>
<dbReference type="Proteomes" id="UP000038040">
    <property type="component" value="Unplaced"/>
</dbReference>
<dbReference type="PANTHER" id="PTHR10012:SF0">
    <property type="entry name" value="SERINE_THREONINE-PROTEIN PHOSPHATASE 2A ACTIVATOR"/>
    <property type="match status" value="1"/>
</dbReference>
<evidence type="ECO:0000256" key="9">
    <source>
        <dbReference type="ARBA" id="ARBA00044820"/>
    </source>
</evidence>
<dbReference type="SUPFAM" id="SSF140984">
    <property type="entry name" value="PTPA-like"/>
    <property type="match status" value="1"/>
</dbReference>
<evidence type="ECO:0000256" key="3">
    <source>
        <dbReference type="ARBA" id="ARBA00011019"/>
    </source>
</evidence>
<evidence type="ECO:0000313" key="11">
    <source>
        <dbReference type="EMBL" id="VDN57548.1"/>
    </source>
</evidence>
<evidence type="ECO:0000313" key="14">
    <source>
        <dbReference type="WBParaSite" id="DME_0000351601-mRNA-1"/>
    </source>
</evidence>
<reference evidence="11 13" key="2">
    <citation type="submission" date="2018-11" db="EMBL/GenBank/DDBJ databases">
        <authorList>
            <consortium name="Pathogen Informatics"/>
        </authorList>
    </citation>
    <scope>NUCLEOTIDE SEQUENCE [LARGE SCALE GENOMIC DNA]</scope>
</reference>
<dbReference type="FunFam" id="1.20.120.1150:FF:000002">
    <property type="entry name" value="Serine/threonine-protein phosphatase 2A activator"/>
    <property type="match status" value="1"/>
</dbReference>
<dbReference type="CDD" id="cd04087">
    <property type="entry name" value="PTPA"/>
    <property type="match status" value="1"/>
</dbReference>
<dbReference type="STRING" id="318479.A0A0N4U8X6"/>
<proteinExistence type="inferred from homology"/>
<dbReference type="PIRSF" id="PIRSF016325">
    <property type="entry name" value="Phstyr_phstse_ac"/>
    <property type="match status" value="1"/>
</dbReference>
<dbReference type="OrthoDB" id="16120at2759"/>
<protein>
    <recommendedName>
        <fullName evidence="8 10">Serine/threonine-protein phosphatase 2A activator</fullName>
        <ecNumber evidence="4 10">5.2.1.8</ecNumber>
    </recommendedName>
    <alternativeName>
        <fullName evidence="9 10">Phosphotyrosyl phosphatase activator</fullName>
    </alternativeName>
</protein>
<dbReference type="EC" id="5.2.1.8" evidence="4 10"/>
<sequence length="320" mass="37161">MEECTTYLFQNPKREILSVFDAYRDYLQMITELNESVKGIMTTDDVFVSNSTMAMIEMLEKFENWISEYPPADMADQRFGNKSFRNWYERLSQEAFCAIEDLLPPNKKGAVVELVPYLLDSFGNSIRIDYGSGHEACFLIFLLCLRKLGIYGVDDNKALVLRIFLKYLRIVRNLQMTYRMEPAGSRGVHALDDFQFIPFLWGSSQLIGNKLIVPDSYLNQEIVEIYASRYLFLDAIKHINEETNFHREIPLIANTFQTKTGPFHEHSNQLWNISAVQKWEKVNSGMFKMYEAEVLKKFPVIQHFVFGSLFSIEQVKVVGA</sequence>
<dbReference type="GO" id="GO:0005634">
    <property type="term" value="C:nucleus"/>
    <property type="evidence" value="ECO:0007669"/>
    <property type="project" value="TreeGrafter"/>
</dbReference>
<evidence type="ECO:0000256" key="1">
    <source>
        <dbReference type="ARBA" id="ARBA00000971"/>
    </source>
</evidence>
<reference evidence="14" key="1">
    <citation type="submission" date="2017-02" db="UniProtKB">
        <authorList>
            <consortium name="WormBaseParasite"/>
        </authorList>
    </citation>
    <scope>IDENTIFICATION</scope>
</reference>
<dbReference type="GO" id="GO:0007052">
    <property type="term" value="P:mitotic spindle organization"/>
    <property type="evidence" value="ECO:0007669"/>
    <property type="project" value="TreeGrafter"/>
</dbReference>
<dbReference type="Gene3D" id="1.20.120.1150">
    <property type="match status" value="1"/>
</dbReference>
<dbReference type="InterPro" id="IPR043170">
    <property type="entry name" value="PTPA_C_lid"/>
</dbReference>
<dbReference type="InterPro" id="IPR037218">
    <property type="entry name" value="PTPA_sf"/>
</dbReference>
<dbReference type="Pfam" id="PF03095">
    <property type="entry name" value="PTPA"/>
    <property type="match status" value="1"/>
</dbReference>
<evidence type="ECO:0000256" key="2">
    <source>
        <dbReference type="ARBA" id="ARBA00004496"/>
    </source>
</evidence>
<keyword evidence="6 10" id="KW-0697">Rotamase</keyword>
<evidence type="ECO:0000313" key="13">
    <source>
        <dbReference type="Proteomes" id="UP000274756"/>
    </source>
</evidence>
<evidence type="ECO:0000313" key="12">
    <source>
        <dbReference type="Proteomes" id="UP000038040"/>
    </source>
</evidence>
<dbReference type="GO" id="GO:0005737">
    <property type="term" value="C:cytoplasm"/>
    <property type="evidence" value="ECO:0007669"/>
    <property type="project" value="UniProtKB-SubCell"/>
</dbReference>
<dbReference type="InterPro" id="IPR004327">
    <property type="entry name" value="Phstyr_phstse_ac"/>
</dbReference>
<evidence type="ECO:0000256" key="5">
    <source>
        <dbReference type="ARBA" id="ARBA00022490"/>
    </source>
</evidence>
<comment type="subcellular location">
    <subcellularLocation>
        <location evidence="2 10">Cytoplasm</location>
    </subcellularLocation>
</comment>
<dbReference type="EMBL" id="UYYG01001161">
    <property type="protein sequence ID" value="VDN57548.1"/>
    <property type="molecule type" value="Genomic_DNA"/>
</dbReference>
<gene>
    <name evidence="11" type="ORF">DME_LOCUS7521</name>
</gene>
<accession>A0A0N4U8X6</accession>
<name>A0A0N4U8X6_DRAME</name>
<keyword evidence="7 10" id="KW-0413">Isomerase</keyword>
<comment type="catalytic activity">
    <reaction evidence="1 10">
        <text>[protein]-peptidylproline (omega=180) = [protein]-peptidylproline (omega=0)</text>
        <dbReference type="Rhea" id="RHEA:16237"/>
        <dbReference type="Rhea" id="RHEA-COMP:10747"/>
        <dbReference type="Rhea" id="RHEA-COMP:10748"/>
        <dbReference type="ChEBI" id="CHEBI:83833"/>
        <dbReference type="ChEBI" id="CHEBI:83834"/>
        <dbReference type="EC" id="5.2.1.8"/>
    </reaction>
</comment>
<dbReference type="GO" id="GO:0003755">
    <property type="term" value="F:peptidyl-prolyl cis-trans isomerase activity"/>
    <property type="evidence" value="ECO:0007669"/>
    <property type="project" value="UniProtKB-KW"/>
</dbReference>
<evidence type="ECO:0000256" key="10">
    <source>
        <dbReference type="RuleBase" id="RU361210"/>
    </source>
</evidence>
<organism evidence="12 14">
    <name type="scientific">Dracunculus medinensis</name>
    <name type="common">Guinea worm</name>
    <dbReference type="NCBI Taxonomy" id="318479"/>
    <lineage>
        <taxon>Eukaryota</taxon>
        <taxon>Metazoa</taxon>
        <taxon>Ecdysozoa</taxon>
        <taxon>Nematoda</taxon>
        <taxon>Chromadorea</taxon>
        <taxon>Rhabditida</taxon>
        <taxon>Spirurina</taxon>
        <taxon>Dracunculoidea</taxon>
        <taxon>Dracunculidae</taxon>
        <taxon>Dracunculus</taxon>
    </lineage>
</organism>
<dbReference type="GO" id="GO:0000159">
    <property type="term" value="C:protein phosphatase type 2A complex"/>
    <property type="evidence" value="ECO:0007669"/>
    <property type="project" value="TreeGrafter"/>
</dbReference>
<evidence type="ECO:0000256" key="7">
    <source>
        <dbReference type="ARBA" id="ARBA00023235"/>
    </source>
</evidence>
<evidence type="ECO:0000256" key="6">
    <source>
        <dbReference type="ARBA" id="ARBA00023110"/>
    </source>
</evidence>
<evidence type="ECO:0000256" key="4">
    <source>
        <dbReference type="ARBA" id="ARBA00013194"/>
    </source>
</evidence>
<keyword evidence="5 10" id="KW-0963">Cytoplasm</keyword>
<dbReference type="GO" id="GO:0008160">
    <property type="term" value="F:protein tyrosine phosphatase activator activity"/>
    <property type="evidence" value="ECO:0007669"/>
    <property type="project" value="TreeGrafter"/>
</dbReference>
<dbReference type="Proteomes" id="UP000274756">
    <property type="component" value="Unassembled WGS sequence"/>
</dbReference>
<keyword evidence="13" id="KW-1185">Reference proteome</keyword>
<dbReference type="AlphaFoldDB" id="A0A0N4U8X6"/>
<comment type="similarity">
    <text evidence="3 10">Belongs to the PTPA-type PPIase family.</text>
</comment>